<dbReference type="InterPro" id="IPR016477">
    <property type="entry name" value="Fructo-/Ketosamine-3-kinase"/>
</dbReference>
<dbReference type="PANTHER" id="PTHR12149:SF8">
    <property type="entry name" value="PROTEIN-RIBULOSAMINE 3-KINASE"/>
    <property type="match status" value="1"/>
</dbReference>
<name>A0A1H9KZ12_9GAMM</name>
<proteinExistence type="inferred from homology"/>
<keyword evidence="2" id="KW-0808">Transferase</keyword>
<dbReference type="PANTHER" id="PTHR12149">
    <property type="entry name" value="FRUCTOSAMINE 3 KINASE-RELATED PROTEIN"/>
    <property type="match status" value="1"/>
</dbReference>
<dbReference type="Pfam" id="PF03881">
    <property type="entry name" value="Fructosamin_kin"/>
    <property type="match status" value="1"/>
</dbReference>
<dbReference type="GO" id="GO:0016301">
    <property type="term" value="F:kinase activity"/>
    <property type="evidence" value="ECO:0007669"/>
    <property type="project" value="UniProtKB-UniRule"/>
</dbReference>
<dbReference type="PIRSF" id="PIRSF006221">
    <property type="entry name" value="Ketosamine-3-kinase"/>
    <property type="match status" value="1"/>
</dbReference>
<dbReference type="AlphaFoldDB" id="A0A1H9KZ12"/>
<evidence type="ECO:0000313" key="4">
    <source>
        <dbReference type="Proteomes" id="UP000198749"/>
    </source>
</evidence>
<dbReference type="STRING" id="355243.SAMN03080615_03690"/>
<dbReference type="Gene3D" id="3.30.200.20">
    <property type="entry name" value="Phosphorylase Kinase, domain 1"/>
    <property type="match status" value="1"/>
</dbReference>
<dbReference type="OrthoDB" id="5291879at2"/>
<dbReference type="Proteomes" id="UP000198749">
    <property type="component" value="Unassembled WGS sequence"/>
</dbReference>
<dbReference type="SUPFAM" id="SSF56112">
    <property type="entry name" value="Protein kinase-like (PK-like)"/>
    <property type="match status" value="1"/>
</dbReference>
<protein>
    <submittedName>
        <fullName evidence="3">Fructosamine-3-kinase</fullName>
    </submittedName>
</protein>
<evidence type="ECO:0000313" key="3">
    <source>
        <dbReference type="EMBL" id="SER04117.1"/>
    </source>
</evidence>
<accession>A0A1H9KZ12</accession>
<organism evidence="3 4">
    <name type="scientific">Amphritea atlantica</name>
    <dbReference type="NCBI Taxonomy" id="355243"/>
    <lineage>
        <taxon>Bacteria</taxon>
        <taxon>Pseudomonadati</taxon>
        <taxon>Pseudomonadota</taxon>
        <taxon>Gammaproteobacteria</taxon>
        <taxon>Oceanospirillales</taxon>
        <taxon>Oceanospirillaceae</taxon>
        <taxon>Amphritea</taxon>
    </lineage>
</organism>
<keyword evidence="4" id="KW-1185">Reference proteome</keyword>
<reference evidence="4" key="1">
    <citation type="submission" date="2016-10" db="EMBL/GenBank/DDBJ databases">
        <authorList>
            <person name="Varghese N."/>
            <person name="Submissions S."/>
        </authorList>
    </citation>
    <scope>NUCLEOTIDE SEQUENCE [LARGE SCALE GENOMIC DNA]</scope>
    <source>
        <strain evidence="4">DSM 18887</strain>
    </source>
</reference>
<dbReference type="InterPro" id="IPR011009">
    <property type="entry name" value="Kinase-like_dom_sf"/>
</dbReference>
<dbReference type="EMBL" id="FOGB01000015">
    <property type="protein sequence ID" value="SER04117.1"/>
    <property type="molecule type" value="Genomic_DNA"/>
</dbReference>
<keyword evidence="2 3" id="KW-0418">Kinase</keyword>
<gene>
    <name evidence="3" type="ORF">SAMN03080615_03690</name>
</gene>
<evidence type="ECO:0000256" key="1">
    <source>
        <dbReference type="ARBA" id="ARBA00009460"/>
    </source>
</evidence>
<sequence>MPDLLPEPIVKWIKQQSLQLTSTQALSGGCVADIRKLTLHSQQGDCLELVLKQMSGSSAEQLAAEASGLQALRLPGDAALRVPEVVWQEGNCLLLEYLPTAVPAEDFAVQLGIGLALQHRSGSVNRGFGFDTDTFCGGTRQPNRWQADGTVFYAQQRYQVLAEQNLQRNRISSGLFEQMLRLCDRLSELVPCQPAVLLHGDLWSGNVICGPRGEPALIDPAVYYGWAEAELAMTRMFGGFSERFYQVYEAHSDVLPDWRERVELYNLYHYLNHLLLFGDGYHRDVERIVKYYSG</sequence>
<dbReference type="RefSeq" id="WP_091361123.1">
    <property type="nucleotide sequence ID" value="NZ_AP025284.1"/>
</dbReference>
<evidence type="ECO:0000256" key="2">
    <source>
        <dbReference type="PIRNR" id="PIRNR006221"/>
    </source>
</evidence>
<comment type="similarity">
    <text evidence="1 2">Belongs to the fructosamine kinase family.</text>
</comment>
<dbReference type="Gene3D" id="3.90.1200.10">
    <property type="match status" value="1"/>
</dbReference>